<dbReference type="AlphaFoldDB" id="A0A936N9L1"/>
<sequence length="384" mass="43063">MARYSKFPSDSQESAFAIHSLNNYTNFYLSSSVAALDLDSRNVGDLIRALHREVTRQLATGGVEYAKLKWALMPRRTHKEIAFIFDSTAAGSDHYGLEFSKVWLSALWRDGPQRTAISQGDILKAPAAWVWRELEEHLVRTNDFPRLHTEHYYVLYLTNMARTHVSAIDAALRDSTAAYLGYIDCSTWTPLKSFMLLPQYAFRDGDALVVAADEDGSPYITPPTGGHRFNLVGVEEALYGVLLDHRMDNGVPAWADEDSVLTLTALGGGQSPLRELKLDLDERRFAYLKTAEPDGHLGSVRSARLDGLSREELIQAIETKIRSGLVFHLRFVRGTRDDDPAPENDALMFDVQVEFPDDTGKARRYLVAIKYTPASHSGKVVSFY</sequence>
<protein>
    <submittedName>
        <fullName evidence="1">Uncharacterized protein</fullName>
    </submittedName>
</protein>
<dbReference type="Proteomes" id="UP000727993">
    <property type="component" value="Unassembled WGS sequence"/>
</dbReference>
<accession>A0A936N9L1</accession>
<evidence type="ECO:0000313" key="2">
    <source>
        <dbReference type="Proteomes" id="UP000727993"/>
    </source>
</evidence>
<gene>
    <name evidence="1" type="ORF">IPN02_04690</name>
</gene>
<dbReference type="EMBL" id="JADJZA010000001">
    <property type="protein sequence ID" value="MBK9296163.1"/>
    <property type="molecule type" value="Genomic_DNA"/>
</dbReference>
<comment type="caution">
    <text evidence="1">The sequence shown here is derived from an EMBL/GenBank/DDBJ whole genome shotgun (WGS) entry which is preliminary data.</text>
</comment>
<organism evidence="1 2">
    <name type="scientific">Candidatus Neomicrothrix subdominans</name>
    <dbReference type="NCBI Taxonomy" id="2954438"/>
    <lineage>
        <taxon>Bacteria</taxon>
        <taxon>Bacillati</taxon>
        <taxon>Actinomycetota</taxon>
        <taxon>Acidimicrobiia</taxon>
        <taxon>Acidimicrobiales</taxon>
        <taxon>Microthrixaceae</taxon>
        <taxon>Candidatus Neomicrothrix</taxon>
    </lineage>
</organism>
<reference evidence="1 2" key="1">
    <citation type="submission" date="2020-10" db="EMBL/GenBank/DDBJ databases">
        <title>Connecting structure to function with the recovery of over 1000 high-quality activated sludge metagenome-assembled genomes encoding full-length rRNA genes using long-read sequencing.</title>
        <authorList>
            <person name="Singleton C.M."/>
            <person name="Petriglieri F."/>
            <person name="Kristensen J.M."/>
            <person name="Kirkegaard R.H."/>
            <person name="Michaelsen T.Y."/>
            <person name="Andersen M.H."/>
            <person name="Karst S.M."/>
            <person name="Dueholm M.S."/>
            <person name="Nielsen P.H."/>
            <person name="Albertsen M."/>
        </authorList>
    </citation>
    <scope>NUCLEOTIDE SEQUENCE [LARGE SCALE GENOMIC DNA]</scope>
    <source>
        <strain evidence="1">Lyne_18-Q3-R50-59_MAXAC.006</strain>
    </source>
</reference>
<evidence type="ECO:0000313" key="1">
    <source>
        <dbReference type="EMBL" id="MBK9296163.1"/>
    </source>
</evidence>
<name>A0A936N9L1_9ACTN</name>
<proteinExistence type="predicted"/>